<protein>
    <recommendedName>
        <fullName evidence="3">FAD:protein FMN transferase</fullName>
        <ecNumber evidence="2">2.7.1.180</ecNumber>
    </recommendedName>
    <alternativeName>
        <fullName evidence="9">Flavin transferase</fullName>
    </alternativeName>
</protein>
<keyword evidence="7" id="KW-0274">FAD</keyword>
<evidence type="ECO:0000256" key="4">
    <source>
        <dbReference type="ARBA" id="ARBA00022630"/>
    </source>
</evidence>
<dbReference type="KEGG" id="aaq:AOC05_05965"/>
<name>A0A0M4RN53_9MICC</name>
<dbReference type="Gene3D" id="3.10.520.10">
    <property type="entry name" value="ApbE-like domains"/>
    <property type="match status" value="1"/>
</dbReference>
<dbReference type="Pfam" id="PF02424">
    <property type="entry name" value="ApbE"/>
    <property type="match status" value="1"/>
</dbReference>
<dbReference type="PATRIC" id="fig|656366.3.peg.1272"/>
<evidence type="ECO:0000256" key="6">
    <source>
        <dbReference type="ARBA" id="ARBA00022723"/>
    </source>
</evidence>
<organism evidence="12 13">
    <name type="scientific">Arthrobacter alpinus</name>
    <dbReference type="NCBI Taxonomy" id="656366"/>
    <lineage>
        <taxon>Bacteria</taxon>
        <taxon>Bacillati</taxon>
        <taxon>Actinomycetota</taxon>
        <taxon>Actinomycetes</taxon>
        <taxon>Micrococcales</taxon>
        <taxon>Micrococcaceae</taxon>
        <taxon>Arthrobacter</taxon>
    </lineage>
</organism>
<sequence>MKTVSWKVWGLEASITVTEAALAAAAEAIVRAEVACVDTAASRFRPDSELMRLQPSLATGASVSPLLALLVGAALEAAAWTDGDVDPTLGKDLDALGYDRDIAQVRLGPDGGVSHDCRPTRQTPGWERVRLEGQMLRVPADLRLDLGATAKAVAADRAAARVAADLDCGVLVSLGGDIATAGAAPDAGWQVLVQDLPGDPGQQVTLRAGNAMATSSTQKRRWQHAGDTVHHILDPRFGLPAEPVWRSVTVAASSCLQANAFSTAGIVGGFDAVERFVHTGIAARFVDRQGGVVATGRWPTDHSRGNQPGTATTGAGSHG</sequence>
<dbReference type="EMBL" id="CP012677">
    <property type="protein sequence ID" value="ALE91983.1"/>
    <property type="molecule type" value="Genomic_DNA"/>
</dbReference>
<dbReference type="InterPro" id="IPR024932">
    <property type="entry name" value="ApbE"/>
</dbReference>
<dbReference type="AlphaFoldDB" id="A0A0M4RN53"/>
<evidence type="ECO:0000256" key="11">
    <source>
        <dbReference type="SAM" id="MobiDB-lite"/>
    </source>
</evidence>
<evidence type="ECO:0000256" key="2">
    <source>
        <dbReference type="ARBA" id="ARBA00011955"/>
    </source>
</evidence>
<comment type="catalytic activity">
    <reaction evidence="10">
        <text>L-threonyl-[protein] + FAD = FMN-L-threonyl-[protein] + AMP + H(+)</text>
        <dbReference type="Rhea" id="RHEA:36847"/>
        <dbReference type="Rhea" id="RHEA-COMP:11060"/>
        <dbReference type="Rhea" id="RHEA-COMP:11061"/>
        <dbReference type="ChEBI" id="CHEBI:15378"/>
        <dbReference type="ChEBI" id="CHEBI:30013"/>
        <dbReference type="ChEBI" id="CHEBI:57692"/>
        <dbReference type="ChEBI" id="CHEBI:74257"/>
        <dbReference type="ChEBI" id="CHEBI:456215"/>
        <dbReference type="EC" id="2.7.1.180"/>
    </reaction>
</comment>
<dbReference type="PANTHER" id="PTHR30040:SF2">
    <property type="entry name" value="FAD:PROTEIN FMN TRANSFERASE"/>
    <property type="match status" value="1"/>
</dbReference>
<dbReference type="GO" id="GO:0046872">
    <property type="term" value="F:metal ion binding"/>
    <property type="evidence" value="ECO:0007669"/>
    <property type="project" value="UniProtKB-KW"/>
</dbReference>
<evidence type="ECO:0000256" key="9">
    <source>
        <dbReference type="ARBA" id="ARBA00031306"/>
    </source>
</evidence>
<dbReference type="GO" id="GO:0016740">
    <property type="term" value="F:transferase activity"/>
    <property type="evidence" value="ECO:0007669"/>
    <property type="project" value="UniProtKB-KW"/>
</dbReference>
<feature type="compositionally biased region" description="Polar residues" evidence="11">
    <location>
        <begin position="305"/>
        <end position="319"/>
    </location>
</feature>
<evidence type="ECO:0000313" key="13">
    <source>
        <dbReference type="Proteomes" id="UP000062833"/>
    </source>
</evidence>
<evidence type="ECO:0000256" key="7">
    <source>
        <dbReference type="ARBA" id="ARBA00022827"/>
    </source>
</evidence>
<dbReference type="EC" id="2.7.1.180" evidence="2"/>
<dbReference type="InterPro" id="IPR003374">
    <property type="entry name" value="ApbE-like_sf"/>
</dbReference>
<evidence type="ECO:0000256" key="3">
    <source>
        <dbReference type="ARBA" id="ARBA00016337"/>
    </source>
</evidence>
<keyword evidence="13" id="KW-1185">Reference proteome</keyword>
<proteinExistence type="predicted"/>
<keyword evidence="8" id="KW-0460">Magnesium</keyword>
<keyword evidence="6" id="KW-0479">Metal-binding</keyword>
<evidence type="ECO:0000256" key="10">
    <source>
        <dbReference type="ARBA" id="ARBA00048540"/>
    </source>
</evidence>
<evidence type="ECO:0000256" key="8">
    <source>
        <dbReference type="ARBA" id="ARBA00022842"/>
    </source>
</evidence>
<comment type="cofactor">
    <cofactor evidence="1">
        <name>Mg(2+)</name>
        <dbReference type="ChEBI" id="CHEBI:18420"/>
    </cofactor>
</comment>
<dbReference type="PANTHER" id="PTHR30040">
    <property type="entry name" value="THIAMINE BIOSYNTHESIS LIPOPROTEIN APBE"/>
    <property type="match status" value="1"/>
</dbReference>
<evidence type="ECO:0000313" key="12">
    <source>
        <dbReference type="EMBL" id="ALE91983.1"/>
    </source>
</evidence>
<accession>A0A0M4RN53</accession>
<dbReference type="OrthoDB" id="9778595at2"/>
<reference evidence="13" key="1">
    <citation type="submission" date="2015-09" db="EMBL/GenBank/DDBJ databases">
        <title>Complete genome of Arthrobacter alpinus strain R3.8.</title>
        <authorList>
            <person name="See-Too W.S."/>
            <person name="Chan K.G."/>
        </authorList>
    </citation>
    <scope>NUCLEOTIDE SEQUENCE [LARGE SCALE GENOMIC DNA]</scope>
    <source>
        <strain evidence="13">R3.8</strain>
    </source>
</reference>
<dbReference type="SUPFAM" id="SSF143631">
    <property type="entry name" value="ApbE-like"/>
    <property type="match status" value="1"/>
</dbReference>
<keyword evidence="4" id="KW-0285">Flavoprotein</keyword>
<gene>
    <name evidence="12" type="ORF">AOC05_05965</name>
</gene>
<evidence type="ECO:0000256" key="5">
    <source>
        <dbReference type="ARBA" id="ARBA00022679"/>
    </source>
</evidence>
<dbReference type="Proteomes" id="UP000062833">
    <property type="component" value="Chromosome"/>
</dbReference>
<evidence type="ECO:0000256" key="1">
    <source>
        <dbReference type="ARBA" id="ARBA00001946"/>
    </source>
</evidence>
<feature type="region of interest" description="Disordered" evidence="11">
    <location>
        <begin position="296"/>
        <end position="319"/>
    </location>
</feature>
<keyword evidence="5" id="KW-0808">Transferase</keyword>